<organism evidence="2">
    <name type="scientific">metagenome</name>
    <dbReference type="NCBI Taxonomy" id="256318"/>
    <lineage>
        <taxon>unclassified sequences</taxon>
        <taxon>metagenomes</taxon>
    </lineage>
</organism>
<evidence type="ECO:0000313" key="2">
    <source>
        <dbReference type="EMBL" id="SUS08657.1"/>
    </source>
</evidence>
<protein>
    <submittedName>
        <fullName evidence="2">Excisionase</fullName>
    </submittedName>
</protein>
<dbReference type="Gene3D" id="1.10.238.160">
    <property type="match status" value="1"/>
</dbReference>
<dbReference type="EMBL" id="UIDG01000634">
    <property type="protein sequence ID" value="SUS08657.1"/>
    <property type="molecule type" value="Genomic_DNA"/>
</dbReference>
<name>A0A380TKW4_9ZZZZ</name>
<dbReference type="InterPro" id="IPR009061">
    <property type="entry name" value="DNA-bd_dom_put_sf"/>
</dbReference>
<evidence type="ECO:0000259" key="1">
    <source>
        <dbReference type="Pfam" id="PF12728"/>
    </source>
</evidence>
<feature type="domain" description="Helix-turn-helix" evidence="1">
    <location>
        <begin position="1"/>
        <end position="50"/>
    </location>
</feature>
<reference evidence="2" key="1">
    <citation type="submission" date="2018-07" db="EMBL/GenBank/DDBJ databases">
        <authorList>
            <person name="Quirk P.G."/>
            <person name="Krulwich T.A."/>
        </authorList>
    </citation>
    <scope>NUCLEOTIDE SEQUENCE</scope>
</reference>
<dbReference type="InterPro" id="IPR041657">
    <property type="entry name" value="HTH_17"/>
</dbReference>
<accession>A0A380TKW4</accession>
<proteinExistence type="predicted"/>
<dbReference type="Pfam" id="PF12728">
    <property type="entry name" value="HTH_17"/>
    <property type="match status" value="1"/>
</dbReference>
<sequence length="58" mass="6688">MFSIRELTEITGLGRTSLYSEIKRGYLRPLRIGRRTIVPADEVRAWLQRRAAEPQGSD</sequence>
<dbReference type="SUPFAM" id="SSF46955">
    <property type="entry name" value="Putative DNA-binding domain"/>
    <property type="match status" value="1"/>
</dbReference>
<dbReference type="AlphaFoldDB" id="A0A380TKW4"/>
<gene>
    <name evidence="2" type="ORF">DF3PB_80025</name>
</gene>